<protein>
    <submittedName>
        <fullName evidence="1">Uncharacterized protein</fullName>
    </submittedName>
</protein>
<proteinExistence type="predicted"/>
<keyword evidence="2" id="KW-1185">Reference proteome</keyword>
<evidence type="ECO:0000313" key="2">
    <source>
        <dbReference type="Proteomes" id="UP000199119"/>
    </source>
</evidence>
<name>A0A1I2HVT8_9BURK</name>
<dbReference type="RefSeq" id="WP_092942710.1">
    <property type="nucleotide sequence ID" value="NZ_FONX01000035.1"/>
</dbReference>
<accession>A0A1I2HVT8</accession>
<dbReference type="EMBL" id="FONX01000035">
    <property type="protein sequence ID" value="SFF33500.1"/>
    <property type="molecule type" value="Genomic_DNA"/>
</dbReference>
<organism evidence="1 2">
    <name type="scientific">Paracidovorax wautersii</name>
    <dbReference type="NCBI Taxonomy" id="1177982"/>
    <lineage>
        <taxon>Bacteria</taxon>
        <taxon>Pseudomonadati</taxon>
        <taxon>Pseudomonadota</taxon>
        <taxon>Betaproteobacteria</taxon>
        <taxon>Burkholderiales</taxon>
        <taxon>Comamonadaceae</taxon>
        <taxon>Paracidovorax</taxon>
    </lineage>
</organism>
<reference evidence="2" key="1">
    <citation type="submission" date="2016-10" db="EMBL/GenBank/DDBJ databases">
        <authorList>
            <person name="Varghese N."/>
            <person name="Submissions S."/>
        </authorList>
    </citation>
    <scope>NUCLEOTIDE SEQUENCE [LARGE SCALE GENOMIC DNA]</scope>
    <source>
        <strain evidence="2">DSM 27981</strain>
    </source>
</reference>
<gene>
    <name evidence="1" type="ORF">SAMN04489711_1354</name>
</gene>
<sequence length="79" mass="9099">MTKQARDYTDFDKKMLALIASGENTAAALTTALDAEAKPLMNQPKEEFRVVDRRLQALRKKGLITWERRGQFVVWSLMK</sequence>
<dbReference type="AlphaFoldDB" id="A0A1I2HVT8"/>
<dbReference type="Proteomes" id="UP000199119">
    <property type="component" value="Unassembled WGS sequence"/>
</dbReference>
<evidence type="ECO:0000313" key="1">
    <source>
        <dbReference type="EMBL" id="SFF33500.1"/>
    </source>
</evidence>